<gene>
    <name evidence="8" type="ORF">PHYBOEH_008968</name>
</gene>
<keyword evidence="3 6" id="KW-0732">Signal</keyword>
<evidence type="ECO:0000256" key="2">
    <source>
        <dbReference type="ARBA" id="ARBA00022525"/>
    </source>
</evidence>
<evidence type="ECO:0000256" key="6">
    <source>
        <dbReference type="SAM" id="SignalP"/>
    </source>
</evidence>
<comment type="caution">
    <text evidence="8">The sequence shown here is derived from an EMBL/GenBank/DDBJ whole genome shotgun (WGS) entry which is preliminary data.</text>
</comment>
<organism evidence="8 9">
    <name type="scientific">Phytophthora boehmeriae</name>
    <dbReference type="NCBI Taxonomy" id="109152"/>
    <lineage>
        <taxon>Eukaryota</taxon>
        <taxon>Sar</taxon>
        <taxon>Stramenopiles</taxon>
        <taxon>Oomycota</taxon>
        <taxon>Peronosporomycetes</taxon>
        <taxon>Peronosporales</taxon>
        <taxon>Peronosporaceae</taxon>
        <taxon>Phytophthora</taxon>
    </lineage>
</organism>
<feature type="domain" description="Peptidase S1" evidence="7">
    <location>
        <begin position="33"/>
        <end position="264"/>
    </location>
</feature>
<feature type="signal peptide" evidence="6">
    <location>
        <begin position="1"/>
        <end position="22"/>
    </location>
</feature>
<evidence type="ECO:0000256" key="1">
    <source>
        <dbReference type="ARBA" id="ARBA00004613"/>
    </source>
</evidence>
<dbReference type="PANTHER" id="PTHR24276">
    <property type="entry name" value="POLYSERASE-RELATED"/>
    <property type="match status" value="1"/>
</dbReference>
<keyword evidence="5" id="KW-0325">Glycoprotein</keyword>
<dbReference type="SMART" id="SM00020">
    <property type="entry name" value="Tryp_SPc"/>
    <property type="match status" value="1"/>
</dbReference>
<dbReference type="InterPro" id="IPR001254">
    <property type="entry name" value="Trypsin_dom"/>
</dbReference>
<comment type="subcellular location">
    <subcellularLocation>
        <location evidence="1">Secreted</location>
    </subcellularLocation>
</comment>
<evidence type="ECO:0000313" key="8">
    <source>
        <dbReference type="EMBL" id="KAG7385673.1"/>
    </source>
</evidence>
<keyword evidence="2" id="KW-0964">Secreted</keyword>
<dbReference type="Pfam" id="PF00089">
    <property type="entry name" value="Trypsin"/>
    <property type="match status" value="1"/>
</dbReference>
<dbReference type="CDD" id="cd00190">
    <property type="entry name" value="Tryp_SPc"/>
    <property type="match status" value="1"/>
</dbReference>
<dbReference type="AlphaFoldDB" id="A0A8T1W0G6"/>
<accession>A0A8T1W0G6</accession>
<evidence type="ECO:0000259" key="7">
    <source>
        <dbReference type="PROSITE" id="PS50240"/>
    </source>
</evidence>
<keyword evidence="9" id="KW-1185">Reference proteome</keyword>
<evidence type="ECO:0000256" key="3">
    <source>
        <dbReference type="ARBA" id="ARBA00022729"/>
    </source>
</evidence>
<evidence type="ECO:0000256" key="5">
    <source>
        <dbReference type="ARBA" id="ARBA00023180"/>
    </source>
</evidence>
<dbReference type="InterPro" id="IPR050430">
    <property type="entry name" value="Peptidase_S1"/>
</dbReference>
<name>A0A8T1W0G6_9STRA</name>
<keyword evidence="4" id="KW-1015">Disulfide bond</keyword>
<dbReference type="GO" id="GO:0006508">
    <property type="term" value="P:proteolysis"/>
    <property type="evidence" value="ECO:0007669"/>
    <property type="project" value="InterPro"/>
</dbReference>
<proteinExistence type="predicted"/>
<evidence type="ECO:0000256" key="4">
    <source>
        <dbReference type="ARBA" id="ARBA00023157"/>
    </source>
</evidence>
<dbReference type="OrthoDB" id="126896at2759"/>
<reference evidence="8" key="1">
    <citation type="submission" date="2021-02" db="EMBL/GenBank/DDBJ databases">
        <authorList>
            <person name="Palmer J.M."/>
        </authorList>
    </citation>
    <scope>NUCLEOTIDE SEQUENCE</scope>
    <source>
        <strain evidence="8">SCRP23</strain>
    </source>
</reference>
<dbReference type="GO" id="GO:0004252">
    <property type="term" value="F:serine-type endopeptidase activity"/>
    <property type="evidence" value="ECO:0007669"/>
    <property type="project" value="InterPro"/>
</dbReference>
<dbReference type="Proteomes" id="UP000693981">
    <property type="component" value="Unassembled WGS sequence"/>
</dbReference>
<evidence type="ECO:0000313" key="9">
    <source>
        <dbReference type="Proteomes" id="UP000693981"/>
    </source>
</evidence>
<sequence>MKLISTFAAAVVLLTSVGFTDAQNHTNNEAAKVYQDTLPRVSVPVGSKTYVTGLRSTEDGPNQCAGTLVSPTHVLTSSRCMTADIRWASVGTHYYNGTQDGERIKVVAMLPHPKFTSRRSNDLMLLELEKPSSFKPLALAAADDSDIKAGEWGTVVGWKLIKGNGTTPSTNAQELQSVDMKILTNEDCSTMLTIDNTMVCVAGHANEDPCQGNIGSPVVVKSSGDGQDVLIGIVSWRTECTLVNSPSVLARVSSARAWIDSVAGSTCSV</sequence>
<feature type="chain" id="PRO_5035893659" description="Peptidase S1 domain-containing protein" evidence="6">
    <location>
        <begin position="23"/>
        <end position="269"/>
    </location>
</feature>
<protein>
    <recommendedName>
        <fullName evidence="7">Peptidase S1 domain-containing protein</fullName>
    </recommendedName>
</protein>
<dbReference type="PROSITE" id="PS50240">
    <property type="entry name" value="TRYPSIN_DOM"/>
    <property type="match status" value="1"/>
</dbReference>
<dbReference type="PANTHER" id="PTHR24276:SF98">
    <property type="entry name" value="FI18310P1-RELATED"/>
    <property type="match status" value="1"/>
</dbReference>
<dbReference type="GO" id="GO:0005576">
    <property type="term" value="C:extracellular region"/>
    <property type="evidence" value="ECO:0007669"/>
    <property type="project" value="UniProtKB-SubCell"/>
</dbReference>
<dbReference type="EMBL" id="JAGDFL010000542">
    <property type="protein sequence ID" value="KAG7385673.1"/>
    <property type="molecule type" value="Genomic_DNA"/>
</dbReference>